<accession>A0A1D8TMZ5</accession>
<evidence type="ECO:0000313" key="1">
    <source>
        <dbReference type="EMBL" id="AOW99028.1"/>
    </source>
</evidence>
<evidence type="ECO:0000313" key="2">
    <source>
        <dbReference type="Proteomes" id="UP000177870"/>
    </source>
</evidence>
<gene>
    <name evidence="1" type="ORF">BJP34_05830</name>
</gene>
<dbReference type="Proteomes" id="UP000177870">
    <property type="component" value="Chromosome"/>
</dbReference>
<dbReference type="AlphaFoldDB" id="A0A1D8TMZ5"/>
<protein>
    <submittedName>
        <fullName evidence="1">Uncharacterized protein</fullName>
    </submittedName>
</protein>
<reference evidence="2" key="1">
    <citation type="submission" date="2016-10" db="EMBL/GenBank/DDBJ databases">
        <title>Comparative genomics uncovers the prolific and rare metabolic potential of the cyanobacterial genus Moorea.</title>
        <authorList>
            <person name="Leao T."/>
            <person name="Castelao G."/>
            <person name="Korobeynikov A."/>
            <person name="Monroe E.A."/>
            <person name="Podell S."/>
            <person name="Glukhov E."/>
            <person name="Allen E."/>
            <person name="Gerwick W.H."/>
            <person name="Gerwick L."/>
        </authorList>
    </citation>
    <scope>NUCLEOTIDE SEQUENCE [LARGE SCALE GENOMIC DNA]</scope>
    <source>
        <strain evidence="2">PAL-8-15-08-1</strain>
    </source>
</reference>
<proteinExistence type="predicted"/>
<name>A0A1D8TMZ5_9CYAN</name>
<dbReference type="KEGG" id="mpro:BJP34_05830"/>
<organism evidence="1 2">
    <name type="scientific">Moorena producens PAL-8-15-08-1</name>
    <dbReference type="NCBI Taxonomy" id="1458985"/>
    <lineage>
        <taxon>Bacteria</taxon>
        <taxon>Bacillati</taxon>
        <taxon>Cyanobacteriota</taxon>
        <taxon>Cyanophyceae</taxon>
        <taxon>Coleofasciculales</taxon>
        <taxon>Coleofasciculaceae</taxon>
        <taxon>Moorena</taxon>
    </lineage>
</organism>
<sequence>MGKVSTAHPTSLPTLHLLHLYLGWWAVLNNNVKGEYGEGKHCPPYISTTSLHQIKRNRTKFSRIKLILGWAVLDTDKIS</sequence>
<dbReference type="EMBL" id="CP017599">
    <property type="protein sequence ID" value="AOW99028.1"/>
    <property type="molecule type" value="Genomic_DNA"/>
</dbReference>